<comment type="caution">
    <text evidence="1">The sequence shown here is derived from an EMBL/GenBank/DDBJ whole genome shotgun (WGS) entry which is preliminary data.</text>
</comment>
<dbReference type="Proteomes" id="UP000239156">
    <property type="component" value="Unassembled WGS sequence"/>
</dbReference>
<dbReference type="EMBL" id="PKSL01000291">
    <property type="protein sequence ID" value="POV96610.1"/>
    <property type="molecule type" value="Genomic_DNA"/>
</dbReference>
<evidence type="ECO:0000313" key="2">
    <source>
        <dbReference type="Proteomes" id="UP000239156"/>
    </source>
</evidence>
<proteinExistence type="predicted"/>
<protein>
    <submittedName>
        <fullName evidence="1">Uncharacterized protein</fullName>
    </submittedName>
</protein>
<accession>A0A2S4UH57</accession>
<reference evidence="1" key="1">
    <citation type="submission" date="2017-12" db="EMBL/GenBank/DDBJ databases">
        <title>Gene loss provides genomic basis for host adaptation in cereal stripe rust fungi.</title>
        <authorList>
            <person name="Xia C."/>
        </authorList>
    </citation>
    <scope>NUCLEOTIDE SEQUENCE [LARGE SCALE GENOMIC DNA]</scope>
    <source>
        <strain evidence="1">93-210</strain>
    </source>
</reference>
<dbReference type="VEuPathDB" id="FungiDB:PSHT_13717"/>
<dbReference type="VEuPathDB" id="FungiDB:PSTT_15565"/>
<keyword evidence="2" id="KW-1185">Reference proteome</keyword>
<feature type="non-terminal residue" evidence="1">
    <location>
        <position position="1"/>
    </location>
</feature>
<gene>
    <name evidence="1" type="ORF">PSTT_15565</name>
</gene>
<dbReference type="AlphaFoldDB" id="A0A2S4UH57"/>
<organism evidence="1 2">
    <name type="scientific">Puccinia striiformis</name>
    <dbReference type="NCBI Taxonomy" id="27350"/>
    <lineage>
        <taxon>Eukaryota</taxon>
        <taxon>Fungi</taxon>
        <taxon>Dikarya</taxon>
        <taxon>Basidiomycota</taxon>
        <taxon>Pucciniomycotina</taxon>
        <taxon>Pucciniomycetes</taxon>
        <taxon>Pucciniales</taxon>
        <taxon>Pucciniaceae</taxon>
        <taxon>Puccinia</taxon>
    </lineage>
</organism>
<sequence>GLCGRVPMTNVLPTGSQIFYDCLGWSHTALGEPYNCSGESAHSWLKSHMHSHKAGMANSFENIADAVTHQLTTNTVHLENGRISSLSGIELPFKSLHGKISIHALHLVQEQYQLWKKNSKAQSGGADTTKCTGSLWATMGIPCWHMLDEIFAKEDEVTPSHFHLQWNLRYHPDKPDEEEDYDFDADFNTLKEELLANHPPAALERVMRKIRQVVDNTHVVPMAPVIDTIRTSSRKEPKRRKKLGRGQVQKRDAIYAEIVDGEIQQAQDAKEKQLVRLHKSRARGRRRRTLGRPNAHNPSGVCLFVPTKLSMYIGLADMGPL</sequence>
<dbReference type="VEuPathDB" id="FungiDB:PSHT_01531"/>
<evidence type="ECO:0000313" key="1">
    <source>
        <dbReference type="EMBL" id="POV96610.1"/>
    </source>
</evidence>
<name>A0A2S4UH57_9BASI</name>